<proteinExistence type="predicted"/>
<dbReference type="GO" id="GO:0004252">
    <property type="term" value="F:serine-type endopeptidase activity"/>
    <property type="evidence" value="ECO:0007669"/>
    <property type="project" value="InterPro"/>
</dbReference>
<gene>
    <name evidence="2" type="ORF">UT17_C0003G0254</name>
</gene>
<keyword evidence="2" id="KW-0378">Hydrolase</keyword>
<dbReference type="InterPro" id="IPR001940">
    <property type="entry name" value="Peptidase_S1C"/>
</dbReference>
<sequence length="420" mass="47676">MGIFVDSIKKRFKKITSSIEIYFKKLLFPVYLVPLKLLTYPVYYLLKFAIRLLLAILGLIIDCVVYPFKSLKNFLKSLIIVIVSLYLVASLFVISDYLTKQYGWWGKFLCAIGTKGKLQNSVVRVVGGYSEGSGFFIDNNQILTNFHVIADEPSPKIILPDGKLLTPIKILGDNEADLAVLFVDSEYPNMVLPLPDKIGFYEEEPLVSVGYPLGTDLSGKATVMRGNFVDFRRPKTSPIGYIQTNISLVQGMSGGPIADQCGQVVGINTISLAGLSLFITGSDAKTLVPKMTDQEIKKIEVDPSLSPEEAVRAYYTYLKARRMKDGFDLLSQEYLQKTNFEEWTNRFRDILDVDVIKSERFENTTDTAFVKFSTKNWVDGEAELHYYEGTWKTVKEDGVYKMLRSKIKEVENPEWGWFYE</sequence>
<dbReference type="AlphaFoldDB" id="A0A0G0PSA7"/>
<dbReference type="InterPro" id="IPR009003">
    <property type="entry name" value="Peptidase_S1_PA"/>
</dbReference>
<comment type="caution">
    <text evidence="2">The sequence shown here is derived from an EMBL/GenBank/DDBJ whole genome shotgun (WGS) entry which is preliminary data.</text>
</comment>
<feature type="transmembrane region" description="Helical" evidence="1">
    <location>
        <begin position="78"/>
        <end position="98"/>
    </location>
</feature>
<dbReference type="EMBL" id="LBVU01000003">
    <property type="protein sequence ID" value="KKQ92231.1"/>
    <property type="molecule type" value="Genomic_DNA"/>
</dbReference>
<keyword evidence="1" id="KW-0472">Membrane</keyword>
<accession>A0A0G0PSA7</accession>
<dbReference type="PANTHER" id="PTHR22939">
    <property type="entry name" value="SERINE PROTEASE FAMILY S1C HTRA-RELATED"/>
    <property type="match status" value="1"/>
</dbReference>
<protein>
    <submittedName>
        <fullName evidence="2">Serine protease</fullName>
    </submittedName>
</protein>
<feature type="transmembrane region" description="Helical" evidence="1">
    <location>
        <begin position="21"/>
        <end position="42"/>
    </location>
</feature>
<feature type="transmembrane region" description="Helical" evidence="1">
    <location>
        <begin position="48"/>
        <end position="66"/>
    </location>
</feature>
<dbReference type="Proteomes" id="UP000034774">
    <property type="component" value="Unassembled WGS sequence"/>
</dbReference>
<dbReference type="Pfam" id="PF13365">
    <property type="entry name" value="Trypsin_2"/>
    <property type="match status" value="1"/>
</dbReference>
<dbReference type="GO" id="GO:0006508">
    <property type="term" value="P:proteolysis"/>
    <property type="evidence" value="ECO:0007669"/>
    <property type="project" value="UniProtKB-KW"/>
</dbReference>
<evidence type="ECO:0000256" key="1">
    <source>
        <dbReference type="SAM" id="Phobius"/>
    </source>
</evidence>
<name>A0A0G0PSA7_9BACT</name>
<dbReference type="SUPFAM" id="SSF50494">
    <property type="entry name" value="Trypsin-like serine proteases"/>
    <property type="match status" value="1"/>
</dbReference>
<evidence type="ECO:0000313" key="3">
    <source>
        <dbReference type="Proteomes" id="UP000034774"/>
    </source>
</evidence>
<keyword evidence="2" id="KW-0645">Protease</keyword>
<dbReference type="InterPro" id="IPR043504">
    <property type="entry name" value="Peptidase_S1_PA_chymotrypsin"/>
</dbReference>
<keyword evidence="1" id="KW-1133">Transmembrane helix</keyword>
<organism evidence="2 3">
    <name type="scientific">Candidatus Woesebacteria bacterium GW2011_GWB1_39_10</name>
    <dbReference type="NCBI Taxonomy" id="1618572"/>
    <lineage>
        <taxon>Bacteria</taxon>
        <taxon>Candidatus Woeseibacteriota</taxon>
    </lineage>
</organism>
<reference evidence="2 3" key="1">
    <citation type="journal article" date="2015" name="Nature">
        <title>rRNA introns, odd ribosomes, and small enigmatic genomes across a large radiation of phyla.</title>
        <authorList>
            <person name="Brown C.T."/>
            <person name="Hug L.A."/>
            <person name="Thomas B.C."/>
            <person name="Sharon I."/>
            <person name="Castelle C.J."/>
            <person name="Singh A."/>
            <person name="Wilkins M.J."/>
            <person name="Williams K.H."/>
            <person name="Banfield J.F."/>
        </authorList>
    </citation>
    <scope>NUCLEOTIDE SEQUENCE [LARGE SCALE GENOMIC DNA]</scope>
</reference>
<dbReference type="Gene3D" id="2.40.10.10">
    <property type="entry name" value="Trypsin-like serine proteases"/>
    <property type="match status" value="2"/>
</dbReference>
<dbReference type="STRING" id="1618572.UT17_C0003G0254"/>
<dbReference type="PANTHER" id="PTHR22939:SF129">
    <property type="entry name" value="SERINE PROTEASE HTRA2, MITOCHONDRIAL"/>
    <property type="match status" value="1"/>
</dbReference>
<dbReference type="PRINTS" id="PR00834">
    <property type="entry name" value="PROTEASES2C"/>
</dbReference>
<evidence type="ECO:0000313" key="2">
    <source>
        <dbReference type="EMBL" id="KKQ92231.1"/>
    </source>
</evidence>
<keyword evidence="1" id="KW-0812">Transmembrane</keyword>